<dbReference type="PROSITE" id="PS01169">
    <property type="entry name" value="RIBOSOMAL_L21"/>
    <property type="match status" value="1"/>
</dbReference>
<feature type="region of interest" description="Disordered" evidence="8">
    <location>
        <begin position="107"/>
        <end position="138"/>
    </location>
</feature>
<dbReference type="GO" id="GO:0005840">
    <property type="term" value="C:ribosome"/>
    <property type="evidence" value="ECO:0007669"/>
    <property type="project" value="UniProtKB-KW"/>
</dbReference>
<reference evidence="9 10" key="1">
    <citation type="submission" date="2017-07" db="EMBL/GenBank/DDBJ databases">
        <title>Draft Genome Sequences of Select Purple Nonsulfur Bacteria.</title>
        <authorList>
            <person name="Lasarre B."/>
            <person name="Mckinlay J.B."/>
        </authorList>
    </citation>
    <scope>NUCLEOTIDE SEQUENCE [LARGE SCALE GENOMIC DNA]</scope>
    <source>
        <strain evidence="9 10">DSM 11290</strain>
    </source>
</reference>
<comment type="function">
    <text evidence="6 7">This protein binds to 23S rRNA in the presence of protein L20.</text>
</comment>
<keyword evidence="10" id="KW-1185">Reference proteome</keyword>
<dbReference type="OrthoDB" id="9813334at2"/>
<dbReference type="InterPro" id="IPR018258">
    <property type="entry name" value="Ribosomal_bL21_CS"/>
</dbReference>
<dbReference type="GO" id="GO:1990904">
    <property type="term" value="C:ribonucleoprotein complex"/>
    <property type="evidence" value="ECO:0007669"/>
    <property type="project" value="UniProtKB-KW"/>
</dbReference>
<dbReference type="GO" id="GO:0019843">
    <property type="term" value="F:rRNA binding"/>
    <property type="evidence" value="ECO:0007669"/>
    <property type="project" value="UniProtKB-UniRule"/>
</dbReference>
<dbReference type="InterPro" id="IPR028909">
    <property type="entry name" value="bL21-like"/>
</dbReference>
<dbReference type="SUPFAM" id="SSF141091">
    <property type="entry name" value="L21p-like"/>
    <property type="match status" value="1"/>
</dbReference>
<keyword evidence="2 6" id="KW-0699">rRNA-binding</keyword>
<dbReference type="Proteomes" id="UP000249299">
    <property type="component" value="Unassembled WGS sequence"/>
</dbReference>
<evidence type="ECO:0000256" key="3">
    <source>
        <dbReference type="ARBA" id="ARBA00022884"/>
    </source>
</evidence>
<comment type="caution">
    <text evidence="9">The sequence shown here is derived from an EMBL/GenBank/DDBJ whole genome shotgun (WGS) entry which is preliminary data.</text>
</comment>
<evidence type="ECO:0000256" key="6">
    <source>
        <dbReference type="HAMAP-Rule" id="MF_01363"/>
    </source>
</evidence>
<feature type="compositionally biased region" description="Low complexity" evidence="8">
    <location>
        <begin position="122"/>
        <end position="138"/>
    </location>
</feature>
<evidence type="ECO:0000256" key="8">
    <source>
        <dbReference type="SAM" id="MobiDB-lite"/>
    </source>
</evidence>
<dbReference type="HAMAP" id="MF_01363">
    <property type="entry name" value="Ribosomal_bL21"/>
    <property type="match status" value="1"/>
</dbReference>
<comment type="similarity">
    <text evidence="1 6 7">Belongs to the bacterial ribosomal protein bL21 family.</text>
</comment>
<evidence type="ECO:0000256" key="7">
    <source>
        <dbReference type="RuleBase" id="RU000562"/>
    </source>
</evidence>
<evidence type="ECO:0000256" key="5">
    <source>
        <dbReference type="ARBA" id="ARBA00023274"/>
    </source>
</evidence>
<sequence>MFAVIKTGGKQYHVAPEDVIRIEKVAGDAGETVTFGEVLLVGGDGEPQVGAPMVEGASVTGEIVEQARTRKIIIFKKRRRKNSRRRNGHRQHQTVVRITDILTAGAKAKKAAKPAKEETETAKPATADTAEAAPAASE</sequence>
<evidence type="ECO:0000313" key="10">
    <source>
        <dbReference type="Proteomes" id="UP000249299"/>
    </source>
</evidence>
<dbReference type="InterPro" id="IPR001787">
    <property type="entry name" value="Ribosomal_bL21"/>
</dbReference>
<dbReference type="Pfam" id="PF00829">
    <property type="entry name" value="Ribosomal_L21p"/>
    <property type="match status" value="1"/>
</dbReference>
<dbReference type="PANTHER" id="PTHR21349">
    <property type="entry name" value="50S RIBOSOMAL PROTEIN L21"/>
    <property type="match status" value="1"/>
</dbReference>
<keyword evidence="5 6" id="KW-0687">Ribonucleoprotein</keyword>
<dbReference type="RefSeq" id="WP_111433562.1">
    <property type="nucleotide sequence ID" value="NZ_JACIGG010000009.1"/>
</dbReference>
<dbReference type="AlphaFoldDB" id="A0A327JPT1"/>
<protein>
    <recommendedName>
        <fullName evidence="6">Large ribosomal subunit protein bL21</fullName>
    </recommendedName>
</protein>
<dbReference type="GO" id="GO:0003735">
    <property type="term" value="F:structural constituent of ribosome"/>
    <property type="evidence" value="ECO:0007669"/>
    <property type="project" value="InterPro"/>
</dbReference>
<keyword evidence="3 6" id="KW-0694">RNA-binding</keyword>
<proteinExistence type="inferred from homology"/>
<dbReference type="InterPro" id="IPR036164">
    <property type="entry name" value="bL21-like_sf"/>
</dbReference>
<organism evidence="9 10">
    <name type="scientific">Rhodobium orientis</name>
    <dbReference type="NCBI Taxonomy" id="34017"/>
    <lineage>
        <taxon>Bacteria</taxon>
        <taxon>Pseudomonadati</taxon>
        <taxon>Pseudomonadota</taxon>
        <taxon>Alphaproteobacteria</taxon>
        <taxon>Hyphomicrobiales</taxon>
        <taxon>Rhodobiaceae</taxon>
        <taxon>Rhodobium</taxon>
    </lineage>
</organism>
<dbReference type="GO" id="GO:0005737">
    <property type="term" value="C:cytoplasm"/>
    <property type="evidence" value="ECO:0007669"/>
    <property type="project" value="UniProtKB-ARBA"/>
</dbReference>
<evidence type="ECO:0000256" key="4">
    <source>
        <dbReference type="ARBA" id="ARBA00022980"/>
    </source>
</evidence>
<name>A0A327JPT1_9HYPH</name>
<keyword evidence="4 6" id="KW-0689">Ribosomal protein</keyword>
<evidence type="ECO:0000256" key="2">
    <source>
        <dbReference type="ARBA" id="ARBA00022730"/>
    </source>
</evidence>
<dbReference type="EMBL" id="NPEV01000010">
    <property type="protein sequence ID" value="RAI28307.1"/>
    <property type="molecule type" value="Genomic_DNA"/>
</dbReference>
<dbReference type="PANTHER" id="PTHR21349:SF0">
    <property type="entry name" value="LARGE RIBOSOMAL SUBUNIT PROTEIN BL21M"/>
    <property type="match status" value="1"/>
</dbReference>
<evidence type="ECO:0000313" key="9">
    <source>
        <dbReference type="EMBL" id="RAI28307.1"/>
    </source>
</evidence>
<comment type="subunit">
    <text evidence="6">Part of the 50S ribosomal subunit. Contacts protein L20.</text>
</comment>
<accession>A0A327JPT1</accession>
<evidence type="ECO:0000256" key="1">
    <source>
        <dbReference type="ARBA" id="ARBA00008563"/>
    </source>
</evidence>
<gene>
    <name evidence="6 9" type="primary">rplU</name>
    <name evidence="9" type="ORF">CH339_06675</name>
</gene>
<dbReference type="GO" id="GO:0006412">
    <property type="term" value="P:translation"/>
    <property type="evidence" value="ECO:0007669"/>
    <property type="project" value="UniProtKB-UniRule"/>
</dbReference>
<dbReference type="NCBIfam" id="TIGR00061">
    <property type="entry name" value="L21"/>
    <property type="match status" value="1"/>
</dbReference>